<dbReference type="PANTHER" id="PTHR11786:SF0">
    <property type="entry name" value="ARYLAMINE N-ACETYLTRANSFERASE 4-RELATED"/>
    <property type="match status" value="1"/>
</dbReference>
<proteinExistence type="inferred from homology"/>
<gene>
    <name evidence="3" type="ORF">C9J01_04335</name>
</gene>
<dbReference type="AlphaFoldDB" id="A0A2T3NL37"/>
<name>A0A2T3NL37_9GAMM</name>
<accession>A0A2T3NL37</accession>
<dbReference type="Gene3D" id="3.30.2140.20">
    <property type="match status" value="1"/>
</dbReference>
<evidence type="ECO:0008006" key="5">
    <source>
        <dbReference type="Google" id="ProtNLM"/>
    </source>
</evidence>
<evidence type="ECO:0000256" key="2">
    <source>
        <dbReference type="RuleBase" id="RU003452"/>
    </source>
</evidence>
<dbReference type="Pfam" id="PF00797">
    <property type="entry name" value="Acetyltransf_2"/>
    <property type="match status" value="1"/>
</dbReference>
<comment type="caution">
    <text evidence="3">The sequence shown here is derived from an EMBL/GenBank/DDBJ whole genome shotgun (WGS) entry which is preliminary data.</text>
</comment>
<sequence>MIHKAWIPQIEQRLGLRLSELNGLEGANTLCQAMVSSIPFENLDVLSGVAINDETSHLYQKLILSCRGGVCFELNNLLFELLTHCGYRAYRVAARMFVEGELRDEANHIAIVIELDGCKYIADVGDARAMCQVIPMDGRLGFEHLGITHQIKPIGNDSYQLWLYDDNDDLPRYQFIDEPYQRIDFKDAIAFIEFDERSIFTKQWVVSILQGDTRIALSDEHIARTSSRGKTITPYHPSERSALLAELFGIIPD</sequence>
<dbReference type="SUPFAM" id="SSF54001">
    <property type="entry name" value="Cysteine proteinases"/>
    <property type="match status" value="1"/>
</dbReference>
<dbReference type="InterPro" id="IPR001447">
    <property type="entry name" value="Arylamine_N-AcTrfase"/>
</dbReference>
<evidence type="ECO:0000313" key="3">
    <source>
        <dbReference type="EMBL" id="PSW16236.1"/>
    </source>
</evidence>
<organism evidence="3 4">
    <name type="scientific">Photobacterium rosenbergii</name>
    <dbReference type="NCBI Taxonomy" id="294936"/>
    <lineage>
        <taxon>Bacteria</taxon>
        <taxon>Pseudomonadati</taxon>
        <taxon>Pseudomonadota</taxon>
        <taxon>Gammaproteobacteria</taxon>
        <taxon>Vibrionales</taxon>
        <taxon>Vibrionaceae</taxon>
        <taxon>Photobacterium</taxon>
    </lineage>
</organism>
<dbReference type="OrthoDB" id="7181050at2"/>
<protein>
    <recommendedName>
        <fullName evidence="5">Acetyltransferase</fullName>
    </recommendedName>
</protein>
<dbReference type="GO" id="GO:0016407">
    <property type="term" value="F:acetyltransferase activity"/>
    <property type="evidence" value="ECO:0007669"/>
    <property type="project" value="InterPro"/>
</dbReference>
<dbReference type="InterPro" id="IPR053710">
    <property type="entry name" value="Arylamine_NAT_domain_sf"/>
</dbReference>
<evidence type="ECO:0000256" key="1">
    <source>
        <dbReference type="ARBA" id="ARBA00006547"/>
    </source>
</evidence>
<dbReference type="Proteomes" id="UP000241346">
    <property type="component" value="Unassembled WGS sequence"/>
</dbReference>
<dbReference type="EMBL" id="PYMB01000001">
    <property type="protein sequence ID" value="PSW16236.1"/>
    <property type="molecule type" value="Genomic_DNA"/>
</dbReference>
<dbReference type="RefSeq" id="WP_107296859.1">
    <property type="nucleotide sequence ID" value="NZ_PYMB01000001.1"/>
</dbReference>
<dbReference type="InterPro" id="IPR038765">
    <property type="entry name" value="Papain-like_cys_pep_sf"/>
</dbReference>
<reference evidence="3 4" key="1">
    <citation type="submission" date="2018-03" db="EMBL/GenBank/DDBJ databases">
        <title>Whole genome sequencing of Histamine producing bacteria.</title>
        <authorList>
            <person name="Butler K."/>
        </authorList>
    </citation>
    <scope>NUCLEOTIDE SEQUENCE [LARGE SCALE GENOMIC DNA]</scope>
    <source>
        <strain evidence="3 4">DSM 19138</strain>
    </source>
</reference>
<dbReference type="PANTHER" id="PTHR11786">
    <property type="entry name" value="N-HYDROXYARYLAMINE O-ACETYLTRANSFERASE"/>
    <property type="match status" value="1"/>
</dbReference>
<evidence type="ECO:0000313" key="4">
    <source>
        <dbReference type="Proteomes" id="UP000241346"/>
    </source>
</evidence>
<comment type="similarity">
    <text evidence="1 2">Belongs to the arylamine N-acetyltransferase family.</text>
</comment>
<dbReference type="PRINTS" id="PR01543">
    <property type="entry name" value="ANATRNSFRASE"/>
</dbReference>